<evidence type="ECO:0000313" key="2">
    <source>
        <dbReference type="EMBL" id="ERK46981.1"/>
    </source>
</evidence>
<proteinExistence type="predicted"/>
<dbReference type="Proteomes" id="UP000016608">
    <property type="component" value="Unassembled WGS sequence"/>
</dbReference>
<feature type="region of interest" description="Disordered" evidence="1">
    <location>
        <begin position="73"/>
        <end position="94"/>
    </location>
</feature>
<evidence type="ECO:0000256" key="1">
    <source>
        <dbReference type="SAM" id="MobiDB-lite"/>
    </source>
</evidence>
<organism evidence="2 3">
    <name type="scientific">Eubacterium ramulus ATCC 29099</name>
    <dbReference type="NCBI Taxonomy" id="1256908"/>
    <lineage>
        <taxon>Bacteria</taxon>
        <taxon>Bacillati</taxon>
        <taxon>Bacillota</taxon>
        <taxon>Clostridia</taxon>
        <taxon>Eubacteriales</taxon>
        <taxon>Eubacteriaceae</taxon>
        <taxon>Eubacterium</taxon>
    </lineage>
</organism>
<feature type="compositionally biased region" description="Basic and acidic residues" evidence="1">
    <location>
        <begin position="79"/>
        <end position="94"/>
    </location>
</feature>
<comment type="caution">
    <text evidence="2">The sequence shown here is derived from an EMBL/GenBank/DDBJ whole genome shotgun (WGS) entry which is preliminary data.</text>
</comment>
<protein>
    <submittedName>
        <fullName evidence="2">Uncharacterized protein</fullName>
    </submittedName>
</protein>
<dbReference type="EMBL" id="AWVJ01000092">
    <property type="protein sequence ID" value="ERK46981.1"/>
    <property type="molecule type" value="Genomic_DNA"/>
</dbReference>
<sequence length="94" mass="10873">MHTRTRRNDCFASVFGADKKDVLLMILSARVYDSTLSCLIENVPAVRCILHLIQRVSQQQESAGNQYPNKIIWHKQHHNHTDTNPKQDKSSQLF</sequence>
<name>U2PSB8_EUBRA</name>
<keyword evidence="3" id="KW-1185">Reference proteome</keyword>
<gene>
    <name evidence="2" type="ORF">HMPREF0373_01529</name>
</gene>
<dbReference type="HOGENOM" id="CLU_2381838_0_0_9"/>
<evidence type="ECO:0000313" key="3">
    <source>
        <dbReference type="Proteomes" id="UP000016608"/>
    </source>
</evidence>
<dbReference type="AlphaFoldDB" id="U2PSB8"/>
<reference evidence="2 3" key="1">
    <citation type="submission" date="2013-06" db="EMBL/GenBank/DDBJ databases">
        <authorList>
            <person name="Weinstock G."/>
            <person name="Sodergren E."/>
            <person name="Lobos E.A."/>
            <person name="Fulton L."/>
            <person name="Fulton R."/>
            <person name="Courtney L."/>
            <person name="Fronick C."/>
            <person name="O'Laughlin M."/>
            <person name="Godfrey J."/>
            <person name="Wilson R.M."/>
            <person name="Miner T."/>
            <person name="Farmer C."/>
            <person name="Delehaunty K."/>
            <person name="Cordes M."/>
            <person name="Minx P."/>
            <person name="Tomlinson C."/>
            <person name="Chen J."/>
            <person name="Wollam A."/>
            <person name="Pepin K.H."/>
            <person name="Bhonagiri V."/>
            <person name="Zhang X."/>
            <person name="Warren W."/>
            <person name="Mitreva M."/>
            <person name="Mardis E.R."/>
            <person name="Wilson R.K."/>
        </authorList>
    </citation>
    <scope>NUCLEOTIDE SEQUENCE [LARGE SCALE GENOMIC DNA]</scope>
    <source>
        <strain evidence="2 3">ATCC 29099</strain>
    </source>
</reference>
<accession>U2PSB8</accession>